<evidence type="ECO:0000313" key="2">
    <source>
        <dbReference type="Proteomes" id="UP000507470"/>
    </source>
</evidence>
<dbReference type="AlphaFoldDB" id="A0A6J8CKF4"/>
<protein>
    <submittedName>
        <fullName evidence="1">Uncharacterized protein</fullName>
    </submittedName>
</protein>
<accession>A0A6J8CKF4</accession>
<dbReference type="Proteomes" id="UP000507470">
    <property type="component" value="Unassembled WGS sequence"/>
</dbReference>
<keyword evidence="2" id="KW-1185">Reference proteome</keyword>
<dbReference type="EMBL" id="CACVKT020005662">
    <property type="protein sequence ID" value="CAC5396928.1"/>
    <property type="molecule type" value="Genomic_DNA"/>
</dbReference>
<sequence length="201" mass="23562">MSDIFNDNGIATADDTIDFDTKSNELCNSFPCCANYYEMTLKNRLFNYVNQPYRKYDSNRLWTNKNCESIDHHFKVALNWKPHQLPELLEKIYNVIQLHHTDVRRSIVGNGNFERFGISRNTKYNIPNGTVFPKSKKNLLYRKLASDKKFSDNMLRAANGFAIPKVKRLAKKPGQRHRPRSAIIYNFRSFGKCFTLEKLQQ</sequence>
<dbReference type="OrthoDB" id="6121320at2759"/>
<reference evidence="1 2" key="1">
    <citation type="submission" date="2020-06" db="EMBL/GenBank/DDBJ databases">
        <authorList>
            <person name="Li R."/>
            <person name="Bekaert M."/>
        </authorList>
    </citation>
    <scope>NUCLEOTIDE SEQUENCE [LARGE SCALE GENOMIC DNA]</scope>
    <source>
        <strain evidence="2">wild</strain>
    </source>
</reference>
<name>A0A6J8CKF4_MYTCO</name>
<gene>
    <name evidence="1" type="ORF">MCOR_31428</name>
</gene>
<organism evidence="1 2">
    <name type="scientific">Mytilus coruscus</name>
    <name type="common">Sea mussel</name>
    <dbReference type="NCBI Taxonomy" id="42192"/>
    <lineage>
        <taxon>Eukaryota</taxon>
        <taxon>Metazoa</taxon>
        <taxon>Spiralia</taxon>
        <taxon>Lophotrochozoa</taxon>
        <taxon>Mollusca</taxon>
        <taxon>Bivalvia</taxon>
        <taxon>Autobranchia</taxon>
        <taxon>Pteriomorphia</taxon>
        <taxon>Mytilida</taxon>
        <taxon>Mytiloidea</taxon>
        <taxon>Mytilidae</taxon>
        <taxon>Mytilinae</taxon>
        <taxon>Mytilus</taxon>
    </lineage>
</organism>
<proteinExistence type="predicted"/>
<evidence type="ECO:0000313" key="1">
    <source>
        <dbReference type="EMBL" id="CAC5396928.1"/>
    </source>
</evidence>